<name>A0A101LTY2_PICGL</name>
<sequence>MGIFFVGCMYSVTPADSADQTDEGGTKSLDHRERNKSACVRCIYFPLEEVHISRQFWYSDIIYAISSEGFTFVF</sequence>
<evidence type="ECO:0000256" key="1">
    <source>
        <dbReference type="SAM" id="MobiDB-lite"/>
    </source>
</evidence>
<feature type="compositionally biased region" description="Basic and acidic residues" evidence="1">
    <location>
        <begin position="24"/>
        <end position="33"/>
    </location>
</feature>
<reference evidence="2" key="1">
    <citation type="journal article" date="2015" name="Genome Biol. Evol.">
        <title>Organellar Genomes of White Spruce (Picea glauca): Assembly and Annotation.</title>
        <authorList>
            <person name="Jackman S.D."/>
            <person name="Warren R.L."/>
            <person name="Gibb E.A."/>
            <person name="Vandervalk B.P."/>
            <person name="Mohamadi H."/>
            <person name="Chu J."/>
            <person name="Raymond A."/>
            <person name="Pleasance S."/>
            <person name="Coope R."/>
            <person name="Wildung M.R."/>
            <person name="Ritland C.E."/>
            <person name="Bousquet J."/>
            <person name="Jones S.J."/>
            <person name="Bohlmann J."/>
            <person name="Birol I."/>
        </authorList>
    </citation>
    <scope>NUCLEOTIDE SEQUENCE [LARGE SCALE GENOMIC DNA]</scope>
    <source>
        <tissue evidence="2">Flushing bud</tissue>
    </source>
</reference>
<organism evidence="2">
    <name type="scientific">Picea glauca</name>
    <name type="common">White spruce</name>
    <name type="synonym">Pinus glauca</name>
    <dbReference type="NCBI Taxonomy" id="3330"/>
    <lineage>
        <taxon>Eukaryota</taxon>
        <taxon>Viridiplantae</taxon>
        <taxon>Streptophyta</taxon>
        <taxon>Embryophyta</taxon>
        <taxon>Tracheophyta</taxon>
        <taxon>Spermatophyta</taxon>
        <taxon>Pinopsida</taxon>
        <taxon>Pinidae</taxon>
        <taxon>Conifers I</taxon>
        <taxon>Pinales</taxon>
        <taxon>Pinaceae</taxon>
        <taxon>Picea</taxon>
    </lineage>
</organism>
<evidence type="ECO:0000313" key="2">
    <source>
        <dbReference type="EMBL" id="KUM45310.1"/>
    </source>
</evidence>
<dbReference type="EMBL" id="LKAM01000021">
    <property type="protein sequence ID" value="KUM45310.1"/>
    <property type="molecule type" value="Genomic_DNA"/>
</dbReference>
<keyword evidence="2" id="KW-0496">Mitochondrion</keyword>
<protein>
    <submittedName>
        <fullName evidence="2">Uncharacterized protein</fullName>
    </submittedName>
</protein>
<geneLocation type="mitochondrion" evidence="2"/>
<gene>
    <name evidence="2" type="ORF">ABT39_MTgene3483</name>
</gene>
<feature type="region of interest" description="Disordered" evidence="1">
    <location>
        <begin position="14"/>
        <end position="33"/>
    </location>
</feature>
<dbReference type="AlphaFoldDB" id="A0A101LTY2"/>
<accession>A0A101LTY2</accession>
<comment type="caution">
    <text evidence="2">The sequence shown here is derived from an EMBL/GenBank/DDBJ whole genome shotgun (WGS) entry which is preliminary data.</text>
</comment>
<proteinExistence type="predicted"/>